<dbReference type="EMBL" id="JASBNA010000032">
    <property type="protein sequence ID" value="KAK7683189.1"/>
    <property type="molecule type" value="Genomic_DNA"/>
</dbReference>
<organism evidence="13 14">
    <name type="scientific">Cerrena zonata</name>
    <dbReference type="NCBI Taxonomy" id="2478898"/>
    <lineage>
        <taxon>Eukaryota</taxon>
        <taxon>Fungi</taxon>
        <taxon>Dikarya</taxon>
        <taxon>Basidiomycota</taxon>
        <taxon>Agaricomycotina</taxon>
        <taxon>Agaricomycetes</taxon>
        <taxon>Polyporales</taxon>
        <taxon>Cerrenaceae</taxon>
        <taxon>Cerrena</taxon>
    </lineage>
</organism>
<feature type="domain" description="NF-X1-type" evidence="12">
    <location>
        <begin position="524"/>
        <end position="542"/>
    </location>
</feature>
<accession>A0AAW0FUL3</accession>
<evidence type="ECO:0000256" key="2">
    <source>
        <dbReference type="ARBA" id="ARBA00007269"/>
    </source>
</evidence>
<reference evidence="13 14" key="1">
    <citation type="submission" date="2022-09" db="EMBL/GenBank/DDBJ databases">
        <authorList>
            <person name="Palmer J.M."/>
        </authorList>
    </citation>
    <scope>NUCLEOTIDE SEQUENCE [LARGE SCALE GENOMIC DNA]</scope>
    <source>
        <strain evidence="13 14">DSM 7382</strain>
    </source>
</reference>
<dbReference type="PANTHER" id="PTHR12360">
    <property type="entry name" value="NUCLEAR TRANSCRIPTION FACTOR, X-BOX BINDING 1 NFX1"/>
    <property type="match status" value="1"/>
</dbReference>
<keyword evidence="9" id="KW-0539">Nucleus</keyword>
<dbReference type="GO" id="GO:0000981">
    <property type="term" value="F:DNA-binding transcription factor activity, RNA polymerase II-specific"/>
    <property type="evidence" value="ECO:0007669"/>
    <property type="project" value="TreeGrafter"/>
</dbReference>
<keyword evidence="6" id="KW-0862">Zinc</keyword>
<evidence type="ECO:0000259" key="12">
    <source>
        <dbReference type="SMART" id="SM00438"/>
    </source>
</evidence>
<sequence length="833" mass="91037">MSTEAPIQPVQEPGPRPKQGIRPPRRKPAKPDTDGLANPEAGPSVKQGNSSRPPKSKKPRQPGDARHGGPSDTRVEGSSASDRLPSGSQKAGRPPNRQKNRNPGGKPSAPQSEVEIASTGGDISSTSAPAKRPRRGAKFNASLTEHDPKPKEKLEKPARRYRITAPKGDDLTSRLIYELSTPPWPDCLICFSAINPEKPTWSCSPLIPISSATDDERDKHDAGTTSHSAETAQCCWTTFHLKCIRPWASKNVKDLEDAWRARNLDRKGEWRCPACQAKRAVVPTSYWCFCGSTPDPKPPRLETPHSCGGPCTRTRACGHPCSLTCHPGPCPPCQITIQLPCYCGHQSMSFRCSHLAPSKAKQAPPMSLSCGRVCDKKLDCGNHKCQSICHDGPCLPCPITHVGKCYCGKAEKELRCGEGLLQESFVQDDQGECKWVGEFVCDYICERPFDCGVHKCQQACHPQDPSPSICPRSPSQISHCPCGKHVLSPSESDFFPPGTKLRRTTCVDRIPTCESTCMKPLEGCDHVCSSRCHTGPCPPCSVSLVRPCRCGSTTRDVKCSEEQLRIQARERGEHVDDILCNKTCSSLQNCGRHRCRRICCPLASFANAKVKGKKKATSLMDHSPADEEGWHQCDIVCEKVLSCGNHKCEERDHRGVCPPCLRSSFEEMFCHCTRTVLEPPVPCGTRISCSYPCDRPNPPCGHPKAPHSCHEDPTPCPSCVFLTSKRCACGKKMVDNVKCSQEKVSCGQTCGKLLACGFIIVSVLAIAATVVLVVQSAGNLESFVCPLIIFALCHVTPLLLVQKWNPAMRWCTLLVLAAVFAIRYPAGVVHRIQ</sequence>
<evidence type="ECO:0000256" key="10">
    <source>
        <dbReference type="SAM" id="MobiDB-lite"/>
    </source>
</evidence>
<keyword evidence="11" id="KW-0472">Membrane</keyword>
<evidence type="ECO:0000256" key="6">
    <source>
        <dbReference type="ARBA" id="ARBA00022833"/>
    </source>
</evidence>
<dbReference type="InterPro" id="IPR034078">
    <property type="entry name" value="NFX1_fam"/>
</dbReference>
<keyword evidence="7" id="KW-0805">Transcription regulation</keyword>
<dbReference type="PANTHER" id="PTHR12360:SF12">
    <property type="entry name" value="TRANSCRIPTIONAL REPRESSOR NF-X1"/>
    <property type="match status" value="1"/>
</dbReference>
<feature type="region of interest" description="Disordered" evidence="10">
    <location>
        <begin position="1"/>
        <end position="161"/>
    </location>
</feature>
<dbReference type="Proteomes" id="UP001385951">
    <property type="component" value="Unassembled WGS sequence"/>
</dbReference>
<keyword evidence="8" id="KW-0804">Transcription</keyword>
<dbReference type="Pfam" id="PF01422">
    <property type="entry name" value="zf-NF-X1"/>
    <property type="match status" value="6"/>
</dbReference>
<keyword evidence="14" id="KW-1185">Reference proteome</keyword>
<dbReference type="GO" id="GO:0000122">
    <property type="term" value="P:negative regulation of transcription by RNA polymerase II"/>
    <property type="evidence" value="ECO:0007669"/>
    <property type="project" value="TreeGrafter"/>
</dbReference>
<evidence type="ECO:0000313" key="13">
    <source>
        <dbReference type="EMBL" id="KAK7683189.1"/>
    </source>
</evidence>
<evidence type="ECO:0000256" key="1">
    <source>
        <dbReference type="ARBA" id="ARBA00004123"/>
    </source>
</evidence>
<feature type="transmembrane region" description="Helical" evidence="11">
    <location>
        <begin position="752"/>
        <end position="774"/>
    </location>
</feature>
<feature type="transmembrane region" description="Helical" evidence="11">
    <location>
        <begin position="807"/>
        <end position="826"/>
    </location>
</feature>
<keyword evidence="11" id="KW-1133">Transmembrane helix</keyword>
<feature type="domain" description="NF-X1-type" evidence="12">
    <location>
        <begin position="380"/>
        <end position="399"/>
    </location>
</feature>
<name>A0AAW0FUL3_9APHY</name>
<dbReference type="GO" id="GO:0008270">
    <property type="term" value="F:zinc ion binding"/>
    <property type="evidence" value="ECO:0007669"/>
    <property type="project" value="UniProtKB-KW"/>
</dbReference>
<protein>
    <recommendedName>
        <fullName evidence="12">NF-X1-type domain-containing protein</fullName>
    </recommendedName>
</protein>
<comment type="similarity">
    <text evidence="2">Belongs to the NFX1 family.</text>
</comment>
<evidence type="ECO:0000313" key="14">
    <source>
        <dbReference type="Proteomes" id="UP001385951"/>
    </source>
</evidence>
<feature type="domain" description="NF-X1-type" evidence="12">
    <location>
        <begin position="643"/>
        <end position="662"/>
    </location>
</feature>
<dbReference type="InterPro" id="IPR000967">
    <property type="entry name" value="Znf_NFX1"/>
</dbReference>
<proteinExistence type="inferred from homology"/>
<feature type="compositionally biased region" description="Basic and acidic residues" evidence="10">
    <location>
        <begin position="144"/>
        <end position="158"/>
    </location>
</feature>
<evidence type="ECO:0000256" key="5">
    <source>
        <dbReference type="ARBA" id="ARBA00022771"/>
    </source>
</evidence>
<evidence type="ECO:0000256" key="11">
    <source>
        <dbReference type="SAM" id="Phobius"/>
    </source>
</evidence>
<comment type="caution">
    <text evidence="13">The sequence shown here is derived from an EMBL/GenBank/DDBJ whole genome shotgun (WGS) entry which is preliminary data.</text>
</comment>
<feature type="transmembrane region" description="Helical" evidence="11">
    <location>
        <begin position="783"/>
        <end position="801"/>
    </location>
</feature>
<feature type="compositionally biased region" description="Basic and acidic residues" evidence="10">
    <location>
        <begin position="61"/>
        <end position="75"/>
    </location>
</feature>
<feature type="domain" description="NF-X1-type" evidence="12">
    <location>
        <begin position="451"/>
        <end position="482"/>
    </location>
</feature>
<comment type="subcellular location">
    <subcellularLocation>
        <location evidence="1">Nucleus</location>
    </subcellularLocation>
</comment>
<dbReference type="AlphaFoldDB" id="A0AAW0FUL3"/>
<feature type="domain" description="NF-X1-type" evidence="12">
    <location>
        <begin position="317"/>
        <end position="335"/>
    </location>
</feature>
<dbReference type="GO" id="GO:0005634">
    <property type="term" value="C:nucleus"/>
    <property type="evidence" value="ECO:0007669"/>
    <property type="project" value="UniProtKB-SubCell"/>
</dbReference>
<keyword evidence="3" id="KW-0479">Metal-binding</keyword>
<dbReference type="CDD" id="cd06008">
    <property type="entry name" value="NF-X1-zinc-finger"/>
    <property type="match status" value="4"/>
</dbReference>
<evidence type="ECO:0000256" key="4">
    <source>
        <dbReference type="ARBA" id="ARBA00022737"/>
    </source>
</evidence>
<evidence type="ECO:0000256" key="9">
    <source>
        <dbReference type="ARBA" id="ARBA00023242"/>
    </source>
</evidence>
<feature type="compositionally biased region" description="Polar residues" evidence="10">
    <location>
        <begin position="76"/>
        <end position="89"/>
    </location>
</feature>
<evidence type="ECO:0000256" key="3">
    <source>
        <dbReference type="ARBA" id="ARBA00022723"/>
    </source>
</evidence>
<evidence type="ECO:0000256" key="7">
    <source>
        <dbReference type="ARBA" id="ARBA00023015"/>
    </source>
</evidence>
<keyword evidence="11" id="KW-0812">Transmembrane</keyword>
<gene>
    <name evidence="13" type="ORF">QCA50_013862</name>
</gene>
<keyword evidence="4" id="KW-0677">Repeat</keyword>
<keyword evidence="5" id="KW-0863">Zinc-finger</keyword>
<dbReference type="GO" id="GO:0000977">
    <property type="term" value="F:RNA polymerase II transcription regulatory region sequence-specific DNA binding"/>
    <property type="evidence" value="ECO:0007669"/>
    <property type="project" value="TreeGrafter"/>
</dbReference>
<dbReference type="SMART" id="SM00438">
    <property type="entry name" value="ZnF_NFX"/>
    <property type="match status" value="5"/>
</dbReference>
<evidence type="ECO:0000256" key="8">
    <source>
        <dbReference type="ARBA" id="ARBA00023163"/>
    </source>
</evidence>